<keyword evidence="2" id="KW-1185">Reference proteome</keyword>
<evidence type="ECO:0008006" key="3">
    <source>
        <dbReference type="Google" id="ProtNLM"/>
    </source>
</evidence>
<dbReference type="Proteomes" id="UP000539538">
    <property type="component" value="Unassembled WGS sequence"/>
</dbReference>
<dbReference type="Gene3D" id="1.10.3210.10">
    <property type="entry name" value="Hypothetical protein af1432"/>
    <property type="match status" value="1"/>
</dbReference>
<protein>
    <recommendedName>
        <fullName evidence="3">Phosphohydrolase</fullName>
    </recommendedName>
</protein>
<dbReference type="RefSeq" id="WP_183261544.1">
    <property type="nucleotide sequence ID" value="NZ_BAAAVZ010000003.1"/>
</dbReference>
<gene>
    <name evidence="1" type="ORF">GGQ99_001350</name>
</gene>
<dbReference type="SUPFAM" id="SSF109604">
    <property type="entry name" value="HD-domain/PDEase-like"/>
    <property type="match status" value="1"/>
</dbReference>
<comment type="caution">
    <text evidence="1">The sequence shown here is derived from an EMBL/GenBank/DDBJ whole genome shotgun (WGS) entry which is preliminary data.</text>
</comment>
<sequence length="185" mass="21086">MAKTRAGDWMQTFTGRQFWPLDPRPNEMFIEDIAHALSLQCRFGGHCIKFYSVAEHCVHLARHVSSENRLWALLHDASEAYIVDVPRPLKRFLAGYKPAEDAVMEAVCERFGLPPEMPAEVHEADMRIIQDERVNLSDCVTEWGYLSPPLGIQIECWPPERAKAEFLDTFARVFSRPSPEGEANG</sequence>
<evidence type="ECO:0000313" key="1">
    <source>
        <dbReference type="EMBL" id="MBB4649628.1"/>
    </source>
</evidence>
<dbReference type="EMBL" id="JACHOT010000001">
    <property type="protein sequence ID" value="MBB4649628.1"/>
    <property type="molecule type" value="Genomic_DNA"/>
</dbReference>
<organism evidence="1 2">
    <name type="scientific">Aminobacter niigataensis</name>
    <dbReference type="NCBI Taxonomy" id="83265"/>
    <lineage>
        <taxon>Bacteria</taxon>
        <taxon>Pseudomonadati</taxon>
        <taxon>Pseudomonadota</taxon>
        <taxon>Alphaproteobacteria</taxon>
        <taxon>Hyphomicrobiales</taxon>
        <taxon>Phyllobacteriaceae</taxon>
        <taxon>Aminobacter</taxon>
    </lineage>
</organism>
<proteinExistence type="predicted"/>
<name>A0ABR6KYL7_9HYPH</name>
<accession>A0ABR6KYL7</accession>
<evidence type="ECO:0000313" key="2">
    <source>
        <dbReference type="Proteomes" id="UP000539538"/>
    </source>
</evidence>
<reference evidence="1 2" key="1">
    <citation type="submission" date="2020-08" db="EMBL/GenBank/DDBJ databases">
        <title>Genomic Encyclopedia of Type Strains, Phase IV (KMG-IV): sequencing the most valuable type-strain genomes for metagenomic binning, comparative biology and taxonomic classification.</title>
        <authorList>
            <person name="Goeker M."/>
        </authorList>
    </citation>
    <scope>NUCLEOTIDE SEQUENCE [LARGE SCALE GENOMIC DNA]</scope>
    <source>
        <strain evidence="1 2">DSM 7050</strain>
    </source>
</reference>